<sequence length="123" mass="13687">MQSSEHKSLESLLPASDLVGSESKHVTIFDPNTEEDLGIVRKEQEMSRNDLIGEENDTKVDLFQAKYPKAPVSESPELLTEKHKSLESLLPASDLVGSESNHVTIFDPNTEEDLGIVRKEQVL</sequence>
<keyword evidence="2" id="KW-1185">Reference proteome</keyword>
<accession>A0AAV7SQM3</accession>
<dbReference type="AlphaFoldDB" id="A0AAV7SQM3"/>
<protein>
    <submittedName>
        <fullName evidence="1">Uncharacterized protein</fullName>
    </submittedName>
</protein>
<name>A0AAV7SQM3_PLEWA</name>
<dbReference type="Proteomes" id="UP001066276">
    <property type="component" value="Chromosome 4_2"/>
</dbReference>
<gene>
    <name evidence="1" type="ORF">NDU88_006685</name>
</gene>
<comment type="caution">
    <text evidence="1">The sequence shown here is derived from an EMBL/GenBank/DDBJ whole genome shotgun (WGS) entry which is preliminary data.</text>
</comment>
<reference evidence="1" key="1">
    <citation type="journal article" date="2022" name="bioRxiv">
        <title>Sequencing and chromosome-scale assembly of the giantPleurodeles waltlgenome.</title>
        <authorList>
            <person name="Brown T."/>
            <person name="Elewa A."/>
            <person name="Iarovenko S."/>
            <person name="Subramanian E."/>
            <person name="Araus A.J."/>
            <person name="Petzold A."/>
            <person name="Susuki M."/>
            <person name="Suzuki K.-i.T."/>
            <person name="Hayashi T."/>
            <person name="Toyoda A."/>
            <person name="Oliveira C."/>
            <person name="Osipova E."/>
            <person name="Leigh N.D."/>
            <person name="Simon A."/>
            <person name="Yun M.H."/>
        </authorList>
    </citation>
    <scope>NUCLEOTIDE SEQUENCE</scope>
    <source>
        <strain evidence="1">20211129_DDA</strain>
        <tissue evidence="1">Liver</tissue>
    </source>
</reference>
<organism evidence="1 2">
    <name type="scientific">Pleurodeles waltl</name>
    <name type="common">Iberian ribbed newt</name>
    <dbReference type="NCBI Taxonomy" id="8319"/>
    <lineage>
        <taxon>Eukaryota</taxon>
        <taxon>Metazoa</taxon>
        <taxon>Chordata</taxon>
        <taxon>Craniata</taxon>
        <taxon>Vertebrata</taxon>
        <taxon>Euteleostomi</taxon>
        <taxon>Amphibia</taxon>
        <taxon>Batrachia</taxon>
        <taxon>Caudata</taxon>
        <taxon>Salamandroidea</taxon>
        <taxon>Salamandridae</taxon>
        <taxon>Pleurodelinae</taxon>
        <taxon>Pleurodeles</taxon>
    </lineage>
</organism>
<dbReference type="EMBL" id="JANPWB010000008">
    <property type="protein sequence ID" value="KAJ1166277.1"/>
    <property type="molecule type" value="Genomic_DNA"/>
</dbReference>
<evidence type="ECO:0000313" key="2">
    <source>
        <dbReference type="Proteomes" id="UP001066276"/>
    </source>
</evidence>
<proteinExistence type="predicted"/>
<evidence type="ECO:0000313" key="1">
    <source>
        <dbReference type="EMBL" id="KAJ1166277.1"/>
    </source>
</evidence>